<accession>A0A9D4H1V2</accession>
<name>A0A9D4H1V2_DREPO</name>
<sequence>MIPETVPIPDQPVVEADPFENLVLEGQVVALFTGDELCEYYLMKVTHPLSSYTEVTKDQWGAVIPQSTEVFTELYYDTVGEKRYSLIRSPNAVVPAASILNICAQVDSRKDTTKLTKYIHISLLELVCKKNAR</sequence>
<reference evidence="1" key="2">
    <citation type="submission" date="2020-11" db="EMBL/GenBank/DDBJ databases">
        <authorList>
            <person name="McCartney M.A."/>
            <person name="Auch B."/>
            <person name="Kono T."/>
            <person name="Mallez S."/>
            <person name="Becker A."/>
            <person name="Gohl D.M."/>
            <person name="Silverstein K.A.T."/>
            <person name="Koren S."/>
            <person name="Bechman K.B."/>
            <person name="Herman A."/>
            <person name="Abrahante J.E."/>
            <person name="Garbe J."/>
        </authorList>
    </citation>
    <scope>NUCLEOTIDE SEQUENCE</scope>
    <source>
        <strain evidence="1">Duluth1</strain>
        <tissue evidence="1">Whole animal</tissue>
    </source>
</reference>
<protein>
    <submittedName>
        <fullName evidence="1">Uncharacterized protein</fullName>
    </submittedName>
</protein>
<proteinExistence type="predicted"/>
<keyword evidence="2" id="KW-1185">Reference proteome</keyword>
<comment type="caution">
    <text evidence="1">The sequence shown here is derived from an EMBL/GenBank/DDBJ whole genome shotgun (WGS) entry which is preliminary data.</text>
</comment>
<dbReference type="Proteomes" id="UP000828390">
    <property type="component" value="Unassembled WGS sequence"/>
</dbReference>
<evidence type="ECO:0000313" key="1">
    <source>
        <dbReference type="EMBL" id="KAH3826842.1"/>
    </source>
</evidence>
<dbReference type="EMBL" id="JAIWYP010000005">
    <property type="protein sequence ID" value="KAH3826842.1"/>
    <property type="molecule type" value="Genomic_DNA"/>
</dbReference>
<dbReference type="AlphaFoldDB" id="A0A9D4H1V2"/>
<gene>
    <name evidence="1" type="ORF">DPMN_128754</name>
</gene>
<evidence type="ECO:0000313" key="2">
    <source>
        <dbReference type="Proteomes" id="UP000828390"/>
    </source>
</evidence>
<organism evidence="1 2">
    <name type="scientific">Dreissena polymorpha</name>
    <name type="common">Zebra mussel</name>
    <name type="synonym">Mytilus polymorpha</name>
    <dbReference type="NCBI Taxonomy" id="45954"/>
    <lineage>
        <taxon>Eukaryota</taxon>
        <taxon>Metazoa</taxon>
        <taxon>Spiralia</taxon>
        <taxon>Lophotrochozoa</taxon>
        <taxon>Mollusca</taxon>
        <taxon>Bivalvia</taxon>
        <taxon>Autobranchia</taxon>
        <taxon>Heteroconchia</taxon>
        <taxon>Euheterodonta</taxon>
        <taxon>Imparidentia</taxon>
        <taxon>Neoheterodontei</taxon>
        <taxon>Myida</taxon>
        <taxon>Dreissenoidea</taxon>
        <taxon>Dreissenidae</taxon>
        <taxon>Dreissena</taxon>
    </lineage>
</organism>
<reference evidence="1" key="1">
    <citation type="journal article" date="2019" name="bioRxiv">
        <title>The Genome of the Zebra Mussel, Dreissena polymorpha: A Resource for Invasive Species Research.</title>
        <authorList>
            <person name="McCartney M.A."/>
            <person name="Auch B."/>
            <person name="Kono T."/>
            <person name="Mallez S."/>
            <person name="Zhang Y."/>
            <person name="Obille A."/>
            <person name="Becker A."/>
            <person name="Abrahante J.E."/>
            <person name="Garbe J."/>
            <person name="Badalamenti J.P."/>
            <person name="Herman A."/>
            <person name="Mangelson H."/>
            <person name="Liachko I."/>
            <person name="Sullivan S."/>
            <person name="Sone E.D."/>
            <person name="Koren S."/>
            <person name="Silverstein K.A.T."/>
            <person name="Beckman K.B."/>
            <person name="Gohl D.M."/>
        </authorList>
    </citation>
    <scope>NUCLEOTIDE SEQUENCE</scope>
    <source>
        <strain evidence="1">Duluth1</strain>
        <tissue evidence="1">Whole animal</tissue>
    </source>
</reference>